<evidence type="ECO:0000256" key="6">
    <source>
        <dbReference type="ARBA" id="ARBA00022566"/>
    </source>
</evidence>
<evidence type="ECO:0000256" key="12">
    <source>
        <dbReference type="ARBA" id="ARBA00023136"/>
    </source>
</evidence>
<keyword evidence="10" id="KW-0915">Sodium</keyword>
<feature type="compositionally biased region" description="Low complexity" evidence="18">
    <location>
        <begin position="33"/>
        <end position="58"/>
    </location>
</feature>
<evidence type="ECO:0000256" key="11">
    <source>
        <dbReference type="ARBA" id="ARBA00023065"/>
    </source>
</evidence>
<evidence type="ECO:0000256" key="9">
    <source>
        <dbReference type="ARBA" id="ARBA00022989"/>
    </source>
</evidence>
<feature type="region of interest" description="Disordered" evidence="18">
    <location>
        <begin position="291"/>
        <end position="316"/>
    </location>
</feature>
<dbReference type="Pfam" id="PF00520">
    <property type="entry name" value="Ion_trans"/>
    <property type="match status" value="1"/>
</dbReference>
<feature type="region of interest" description="Disordered" evidence="18">
    <location>
        <begin position="683"/>
        <end position="708"/>
    </location>
</feature>
<feature type="transmembrane region" description="Helical" evidence="19">
    <location>
        <begin position="904"/>
        <end position="928"/>
    </location>
</feature>
<keyword evidence="9 19" id="KW-1133">Transmembrane helix</keyword>
<dbReference type="Gene3D" id="2.60.120.10">
    <property type="entry name" value="Jelly Rolls"/>
    <property type="match status" value="1"/>
</dbReference>
<feature type="region of interest" description="Disordered" evidence="18">
    <location>
        <begin position="1"/>
        <end position="63"/>
    </location>
</feature>
<dbReference type="InterPro" id="IPR018488">
    <property type="entry name" value="cNMP-bd_CS"/>
</dbReference>
<dbReference type="RefSeq" id="XP_049309754.1">
    <property type="nucleotide sequence ID" value="XM_049453797.1"/>
</dbReference>
<dbReference type="Pfam" id="PF00027">
    <property type="entry name" value="cNMP_binding"/>
    <property type="match status" value="1"/>
</dbReference>
<keyword evidence="8" id="KW-0547">Nucleotide-binding</keyword>
<accession>A0ABM3JKJ5</accession>
<evidence type="ECO:0000256" key="8">
    <source>
        <dbReference type="ARBA" id="ARBA00022741"/>
    </source>
</evidence>
<feature type="domain" description="Cyclic nucleotide-binding" evidence="20">
    <location>
        <begin position="1269"/>
        <end position="1385"/>
    </location>
</feature>
<sequence>MHVKHTQRRVSGPGAFGTSNNQCDSRENLNSDQQQPHLPYQQHQQRLYQQQQQQYRQQQHSHPHLLRQSLINLTSAHNISNNIGVSNASEQNITSNRSGAVAPSSSSLNYPNTNTNAKSNSNTNIKTTNTNANTSTLHKFISCSCESLKCAASAVAAKSTKKRSGDPDSESLLDSQNADYTDYNVAYLSTGHTGHSAGCISSSISGGGGDDQRSLQCEYLSSRISGVSKQHSYDSSCSGQLHGLTLTARERSSDTEQQQQQQQLDCIANSTRVPNSPISCTNSNYSNQSNISAGTGAGGGGSGGGGGGSDVVREGDGGLSTVGDAYKNYTHYAITNSNSTSYGNDFNDDFKHVVVHNFSNSDPITRYNTLSGESGGGDGAASINDTSDTHCSPLKPHYSDCNIYAKQQAEYFSNLKSDFDQHAQHGDKQQLVNKTYIFKCLANSPSFLRSNKIKEQSKKLRNLSLKNRTAKKKGQIISKSNAVSDNSLHPGDKYLNLYLVEKKNSQQYLQQYQYQQQQQQQTQPGQLETTGSGTDSRPIGTSRQQQQQQQLPDQQPVVAALSRNLQQQQCLVNGSVRTHPTYRHQSSIKRASKDYSATLTPTPSTHRNPKAASNNHKSCNLNNNGNKLSVSTNSCNKLHVAAAGTHPYATSPKSSLSSNGHLNKYCLTDISRRRKAAFNRQLSAPTDYTHSSNNGNGNSGSHSATEAACESTSTVASAGVGSATARTSASLQNSVLIKPTSTSNSCTNSFNRRHIKRQKNNKLNERLIHGDSEESVRCSYCSVLNENDLRISFENTCTDSLVTAFDDEALLICDQGNEMARTKVHFDDVSLYGTPKEEPMPTIPVVSEKVSANFLKSQLQSWFQPTDNRLAMKLFGSRKALVKERIRQKTSGHWVIHPCSSFRFYWDLCMLLLLVANLIILPVAISFFNDDLSTRWIAFNCLSDTIFLIDIVVNFRTGIMQQDNAEQVILDPKLIAKHYLKTWFFLDLISSIPLDYIFLIFNQDFSDSFQILHAGRALRILRLAKLLSLVRLLRLSRLVRYVSQWEEVYILQNLQKKSADRRGRMHRKDKDGLTKSNLILKFLNMASVFMRIFNLICMMLLIGHWSGCLQFLVPMLQGFPSNSWVSINELQESYWLEQYSWALFKAMSHMLCIGYGRFPPQSLTDMWLTMLSMISGATCYALFLGHATNLIQSLDSSRRQYREKVKQVEEYMAYRKLPRDMRQRITEYFEHRYQGKFFDEECILGELSEKLREDVINYNCRSLVASVPFFANADSNFVSDVVTKLKYEVFQPGDIIIKEGTIGTKMYFIQEGVVDIVMANGEVATSLSDGSYFGEICLLTNARRVASVRAETYCNLFSLSVDHFNCVLDQYPLMRKTMETVAAERLNKIGKNPNIMQQKDEQISNPESNTITAVVNALAAEADDCKDDDIDIKENLLHGSESSFTGPVQTIREGLPRPRSGEFRALFEGNTP</sequence>
<comment type="similarity">
    <text evidence="2">Belongs to the potassium channel HCN family.</text>
</comment>
<evidence type="ECO:0000256" key="19">
    <source>
        <dbReference type="SAM" id="Phobius"/>
    </source>
</evidence>
<keyword evidence="12 19" id="KW-0472">Membrane</keyword>
<dbReference type="SUPFAM" id="SSF51206">
    <property type="entry name" value="cAMP-binding domain-like"/>
    <property type="match status" value="1"/>
</dbReference>
<dbReference type="InterPro" id="IPR003938">
    <property type="entry name" value="K_chnl_volt-dep_EAG/ELK/ERG"/>
</dbReference>
<keyword evidence="4" id="KW-0894">Sodium channel</keyword>
<evidence type="ECO:0000256" key="1">
    <source>
        <dbReference type="ARBA" id="ARBA00004651"/>
    </source>
</evidence>
<organism evidence="21 22">
    <name type="scientific">Bactrocera dorsalis</name>
    <name type="common">Oriental fruit fly</name>
    <name type="synonym">Dacus dorsalis</name>
    <dbReference type="NCBI Taxonomy" id="27457"/>
    <lineage>
        <taxon>Eukaryota</taxon>
        <taxon>Metazoa</taxon>
        <taxon>Ecdysozoa</taxon>
        <taxon>Arthropoda</taxon>
        <taxon>Hexapoda</taxon>
        <taxon>Insecta</taxon>
        <taxon>Pterygota</taxon>
        <taxon>Neoptera</taxon>
        <taxon>Endopterygota</taxon>
        <taxon>Diptera</taxon>
        <taxon>Brachycera</taxon>
        <taxon>Muscomorpha</taxon>
        <taxon>Tephritoidea</taxon>
        <taxon>Tephritidae</taxon>
        <taxon>Bactrocera</taxon>
        <taxon>Bactrocera</taxon>
    </lineage>
</organism>
<keyword evidence="5" id="KW-1003">Cell membrane</keyword>
<evidence type="ECO:0000259" key="20">
    <source>
        <dbReference type="PROSITE" id="PS50042"/>
    </source>
</evidence>
<keyword evidence="14" id="KW-0739">Sodium transport</keyword>
<dbReference type="InterPro" id="IPR051413">
    <property type="entry name" value="K/Na_HCN_channel"/>
</dbReference>
<dbReference type="Gene3D" id="1.10.287.70">
    <property type="match status" value="1"/>
</dbReference>
<reference evidence="22" key="1">
    <citation type="submission" date="2025-08" db="UniProtKB">
        <authorList>
            <consortium name="RefSeq"/>
        </authorList>
    </citation>
    <scope>IDENTIFICATION</scope>
    <source>
        <tissue evidence="22">Adult</tissue>
    </source>
</reference>
<name>A0ABM3JKJ5_BACDO</name>
<dbReference type="PROSITE" id="PS50042">
    <property type="entry name" value="CNMP_BINDING_3"/>
    <property type="match status" value="1"/>
</dbReference>
<feature type="compositionally biased region" description="Low complexity" evidence="18">
    <location>
        <begin position="112"/>
        <end position="127"/>
    </location>
</feature>
<feature type="region of interest" description="Disordered" evidence="18">
    <location>
        <begin position="515"/>
        <end position="556"/>
    </location>
</feature>
<keyword evidence="7 19" id="KW-0812">Transmembrane</keyword>
<evidence type="ECO:0000256" key="2">
    <source>
        <dbReference type="ARBA" id="ARBA00006305"/>
    </source>
</evidence>
<dbReference type="PRINTS" id="PR01463">
    <property type="entry name" value="EAGCHANLFMLY"/>
</dbReference>
<dbReference type="PANTHER" id="PTHR45689:SF5">
    <property type="entry name" value="I[[H]] CHANNEL, ISOFORM E"/>
    <property type="match status" value="1"/>
</dbReference>
<dbReference type="PANTHER" id="PTHR45689">
    <property type="entry name" value="I[[H]] CHANNEL, ISOFORM E"/>
    <property type="match status" value="1"/>
</dbReference>
<feature type="transmembrane region" description="Helical" evidence="19">
    <location>
        <begin position="1167"/>
        <end position="1191"/>
    </location>
</feature>
<feature type="compositionally biased region" description="Polar residues" evidence="18">
    <location>
        <begin position="576"/>
        <end position="606"/>
    </location>
</feature>
<dbReference type="InterPro" id="IPR014710">
    <property type="entry name" value="RmlC-like_jellyroll"/>
</dbReference>
<feature type="region of interest" description="Disordered" evidence="18">
    <location>
        <begin position="94"/>
        <end position="127"/>
    </location>
</feature>
<dbReference type="Proteomes" id="UP001652620">
    <property type="component" value="Chromosome 3"/>
</dbReference>
<evidence type="ECO:0000256" key="18">
    <source>
        <dbReference type="SAM" id="MobiDB-lite"/>
    </source>
</evidence>
<evidence type="ECO:0000256" key="10">
    <source>
        <dbReference type="ARBA" id="ARBA00023053"/>
    </source>
</evidence>
<keyword evidence="15" id="KW-1071">Ligand-gated ion channel</keyword>
<dbReference type="InterPro" id="IPR005821">
    <property type="entry name" value="Ion_trans_dom"/>
</dbReference>
<evidence type="ECO:0000256" key="17">
    <source>
        <dbReference type="ARBA" id="ARBA00036239"/>
    </source>
</evidence>
<dbReference type="CDD" id="cd00038">
    <property type="entry name" value="CAP_ED"/>
    <property type="match status" value="1"/>
</dbReference>
<evidence type="ECO:0000256" key="3">
    <source>
        <dbReference type="ARBA" id="ARBA00022448"/>
    </source>
</evidence>
<evidence type="ECO:0000256" key="14">
    <source>
        <dbReference type="ARBA" id="ARBA00023201"/>
    </source>
</evidence>
<feature type="compositionally biased region" description="Low complexity" evidence="18">
    <location>
        <begin position="690"/>
        <end position="703"/>
    </location>
</feature>
<dbReference type="GeneID" id="105225382"/>
<dbReference type="PROSITE" id="PS00888">
    <property type="entry name" value="CNMP_BINDING_1"/>
    <property type="match status" value="1"/>
</dbReference>
<evidence type="ECO:0000256" key="7">
    <source>
        <dbReference type="ARBA" id="ARBA00022692"/>
    </source>
</evidence>
<feature type="compositionally biased region" description="Low complexity" evidence="18">
    <location>
        <begin position="544"/>
        <end position="556"/>
    </location>
</feature>
<keyword evidence="6" id="KW-0116">cAMP-binding</keyword>
<comment type="subcellular location">
    <subcellularLocation>
        <location evidence="1">Cell membrane</location>
        <topology evidence="1">Multi-pass membrane protein</topology>
    </subcellularLocation>
</comment>
<feature type="compositionally biased region" description="Low complexity" evidence="18">
    <location>
        <begin position="613"/>
        <end position="622"/>
    </location>
</feature>
<evidence type="ECO:0000256" key="4">
    <source>
        <dbReference type="ARBA" id="ARBA00022461"/>
    </source>
</evidence>
<evidence type="ECO:0000256" key="16">
    <source>
        <dbReference type="ARBA" id="ARBA00023303"/>
    </source>
</evidence>
<dbReference type="InterPro" id="IPR018490">
    <property type="entry name" value="cNMP-bd_dom_sf"/>
</dbReference>
<evidence type="ECO:0000256" key="13">
    <source>
        <dbReference type="ARBA" id="ARBA00023149"/>
    </source>
</evidence>
<dbReference type="InterPro" id="IPR000595">
    <property type="entry name" value="cNMP-bd_dom"/>
</dbReference>
<evidence type="ECO:0000313" key="22">
    <source>
        <dbReference type="RefSeq" id="XP_049309754.1"/>
    </source>
</evidence>
<evidence type="ECO:0000313" key="21">
    <source>
        <dbReference type="Proteomes" id="UP001652620"/>
    </source>
</evidence>
<gene>
    <name evidence="22" type="primary">LOC105225382</name>
</gene>
<proteinExistence type="inferred from homology"/>
<dbReference type="Gene3D" id="1.10.287.630">
    <property type="entry name" value="Helix hairpin bin"/>
    <property type="match status" value="1"/>
</dbReference>
<keyword evidence="16" id="KW-0407">Ion channel</keyword>
<protein>
    <submittedName>
        <fullName evidence="22">Uncharacterized protein LOC105225382 isoform X1</fullName>
    </submittedName>
</protein>
<feature type="compositionally biased region" description="Polar residues" evidence="18">
    <location>
        <begin position="94"/>
        <end position="111"/>
    </location>
</feature>
<keyword evidence="11" id="KW-0406">Ion transport</keyword>
<keyword evidence="21" id="KW-1185">Reference proteome</keyword>
<feature type="transmembrane region" description="Helical" evidence="19">
    <location>
        <begin position="1092"/>
        <end position="1113"/>
    </location>
</feature>
<evidence type="ECO:0000256" key="5">
    <source>
        <dbReference type="ARBA" id="ARBA00022475"/>
    </source>
</evidence>
<keyword evidence="13" id="KW-0114">cAMP</keyword>
<comment type="catalytic activity">
    <reaction evidence="17">
        <text>Na(+)(in) = Na(+)(out)</text>
        <dbReference type="Rhea" id="RHEA:34963"/>
        <dbReference type="ChEBI" id="CHEBI:29101"/>
    </reaction>
</comment>
<feature type="compositionally biased region" description="Gly residues" evidence="18">
    <location>
        <begin position="295"/>
        <end position="309"/>
    </location>
</feature>
<keyword evidence="3" id="KW-0813">Transport</keyword>
<feature type="region of interest" description="Disordered" evidence="18">
    <location>
        <begin position="576"/>
        <end position="622"/>
    </location>
</feature>
<feature type="compositionally biased region" description="Polar residues" evidence="18">
    <location>
        <begin position="524"/>
        <end position="543"/>
    </location>
</feature>
<dbReference type="SMART" id="SM00100">
    <property type="entry name" value="cNMP"/>
    <property type="match status" value="1"/>
</dbReference>
<dbReference type="Pfam" id="PF08412">
    <property type="entry name" value="Ion_trans_N"/>
    <property type="match status" value="1"/>
</dbReference>
<dbReference type="SUPFAM" id="SSF81324">
    <property type="entry name" value="Voltage-gated potassium channels"/>
    <property type="match status" value="1"/>
</dbReference>
<dbReference type="InterPro" id="IPR013621">
    <property type="entry name" value="Ion_trans_N"/>
</dbReference>
<evidence type="ECO:0000256" key="15">
    <source>
        <dbReference type="ARBA" id="ARBA00023286"/>
    </source>
</evidence>